<reference evidence="2" key="1">
    <citation type="submission" date="2014-09" db="EMBL/GenBank/DDBJ databases">
        <authorList>
            <person name="Magalhaes I.L.F."/>
            <person name="Oliveira U."/>
            <person name="Santos F.R."/>
            <person name="Vidigal T.H.D.A."/>
            <person name="Brescovit A.D."/>
            <person name="Santos A.J."/>
        </authorList>
    </citation>
    <scope>NUCLEOTIDE SEQUENCE</scope>
    <source>
        <tissue evidence="2">Shoot tissue taken approximately 20 cm above the soil surface</tissue>
    </source>
</reference>
<feature type="compositionally biased region" description="Basic residues" evidence="1">
    <location>
        <begin position="103"/>
        <end position="131"/>
    </location>
</feature>
<accession>A0A0A9AQE4</accession>
<sequence length="131" mass="15114">MDQRQRAPFMCLVSTILPINLQAIDSSREPIFMYEIHKFTHDSISGRLQSIDTNTRITRRMREGFRDAGEAVAAVRGREVLLHLRLPPQPRAERVPPCVGGDRRRRRRWGGGIHPRRRRAVARRRVAGRAA</sequence>
<proteinExistence type="predicted"/>
<dbReference type="EMBL" id="GBRH01246790">
    <property type="protein sequence ID" value="JAD51105.1"/>
    <property type="molecule type" value="Transcribed_RNA"/>
</dbReference>
<feature type="region of interest" description="Disordered" evidence="1">
    <location>
        <begin position="92"/>
        <end position="131"/>
    </location>
</feature>
<name>A0A0A9AQE4_ARUDO</name>
<protein>
    <submittedName>
        <fullName evidence="2">Uncharacterized protein</fullName>
    </submittedName>
</protein>
<evidence type="ECO:0000313" key="2">
    <source>
        <dbReference type="EMBL" id="JAD51105.1"/>
    </source>
</evidence>
<dbReference type="AlphaFoldDB" id="A0A0A9AQE4"/>
<reference evidence="2" key="2">
    <citation type="journal article" date="2015" name="Data Brief">
        <title>Shoot transcriptome of the giant reed, Arundo donax.</title>
        <authorList>
            <person name="Barrero R.A."/>
            <person name="Guerrero F.D."/>
            <person name="Moolhuijzen P."/>
            <person name="Goolsby J.A."/>
            <person name="Tidwell J."/>
            <person name="Bellgard S.E."/>
            <person name="Bellgard M.I."/>
        </authorList>
    </citation>
    <scope>NUCLEOTIDE SEQUENCE</scope>
    <source>
        <tissue evidence="2">Shoot tissue taken approximately 20 cm above the soil surface</tissue>
    </source>
</reference>
<evidence type="ECO:0000256" key="1">
    <source>
        <dbReference type="SAM" id="MobiDB-lite"/>
    </source>
</evidence>
<organism evidence="2">
    <name type="scientific">Arundo donax</name>
    <name type="common">Giant reed</name>
    <name type="synonym">Donax arundinaceus</name>
    <dbReference type="NCBI Taxonomy" id="35708"/>
    <lineage>
        <taxon>Eukaryota</taxon>
        <taxon>Viridiplantae</taxon>
        <taxon>Streptophyta</taxon>
        <taxon>Embryophyta</taxon>
        <taxon>Tracheophyta</taxon>
        <taxon>Spermatophyta</taxon>
        <taxon>Magnoliopsida</taxon>
        <taxon>Liliopsida</taxon>
        <taxon>Poales</taxon>
        <taxon>Poaceae</taxon>
        <taxon>PACMAD clade</taxon>
        <taxon>Arundinoideae</taxon>
        <taxon>Arundineae</taxon>
        <taxon>Arundo</taxon>
    </lineage>
</organism>